<proteinExistence type="predicted"/>
<reference evidence="2" key="1">
    <citation type="submission" date="2019-04" db="EMBL/GenBank/DDBJ databases">
        <title>Nocardioides xinjiangensis sp. nov.</title>
        <authorList>
            <person name="Liu S."/>
        </authorList>
    </citation>
    <scope>NUCLEOTIDE SEQUENCE [LARGE SCALE GENOMIC DNA]</scope>
    <source>
        <strain evidence="2">18</strain>
    </source>
</reference>
<evidence type="ECO:0000313" key="2">
    <source>
        <dbReference type="Proteomes" id="UP000308760"/>
    </source>
</evidence>
<gene>
    <name evidence="1" type="ORF">FAB82_17205</name>
</gene>
<comment type="caution">
    <text evidence="1">The sequence shown here is derived from an EMBL/GenBank/DDBJ whole genome shotgun (WGS) entry which is preliminary data.</text>
</comment>
<dbReference type="AlphaFoldDB" id="A0A4S8Q618"/>
<evidence type="ECO:0000313" key="1">
    <source>
        <dbReference type="EMBL" id="THV39608.1"/>
    </source>
</evidence>
<dbReference type="EMBL" id="STGY01000065">
    <property type="protein sequence ID" value="THV39608.1"/>
    <property type="molecule type" value="Genomic_DNA"/>
</dbReference>
<dbReference type="RefSeq" id="WP_136535775.1">
    <property type="nucleotide sequence ID" value="NZ_STGY01000065.1"/>
</dbReference>
<protein>
    <submittedName>
        <fullName evidence="1">Uncharacterized protein</fullName>
    </submittedName>
</protein>
<name>A0A4S8Q618_9ACTN</name>
<accession>A0A4S8Q618</accession>
<dbReference type="Proteomes" id="UP000308760">
    <property type="component" value="Unassembled WGS sequence"/>
</dbReference>
<sequence length="196" mass="20652">MVASTPRFQIRHPTRSDLFAPHTDMTNLAADVETALVAVEALGLPAEPWTDIPPLLLWDDDTTTGITTATDSLCRWRSHHLLAHISAQVTFTEALPTGTGYARLRLCPPGGLTWNGFTIATAFHQSAAGALTPISAAPTTFDTQINGIAVPNAPFAAGDALLISAEFEPVSGATSAAETEMLTALDEIPTEETSGE</sequence>
<reference evidence="1 2" key="2">
    <citation type="submission" date="2019-05" db="EMBL/GenBank/DDBJ databases">
        <title>Glycomyces buryatensis sp. nov.</title>
        <authorList>
            <person name="Nikitina E."/>
        </authorList>
    </citation>
    <scope>NUCLEOTIDE SEQUENCE [LARGE SCALE GENOMIC DNA]</scope>
    <source>
        <strain evidence="1 2">18</strain>
    </source>
</reference>
<organism evidence="1 2">
    <name type="scientific">Glycomyces buryatensis</name>
    <dbReference type="NCBI Taxonomy" id="2570927"/>
    <lineage>
        <taxon>Bacteria</taxon>
        <taxon>Bacillati</taxon>
        <taxon>Actinomycetota</taxon>
        <taxon>Actinomycetes</taxon>
        <taxon>Glycomycetales</taxon>
        <taxon>Glycomycetaceae</taxon>
        <taxon>Glycomyces</taxon>
    </lineage>
</organism>
<keyword evidence="2" id="KW-1185">Reference proteome</keyword>